<evidence type="ECO:0000256" key="2">
    <source>
        <dbReference type="ARBA" id="ARBA00022723"/>
    </source>
</evidence>
<comment type="caution">
    <text evidence="8">The sequence shown here is derived from an EMBL/GenBank/DDBJ whole genome shotgun (WGS) entry which is preliminary data.</text>
</comment>
<feature type="region of interest" description="Disordered" evidence="6">
    <location>
        <begin position="81"/>
        <end position="117"/>
    </location>
</feature>
<evidence type="ECO:0000256" key="5">
    <source>
        <dbReference type="RuleBase" id="RU003682"/>
    </source>
</evidence>
<keyword evidence="4 5" id="KW-0408">Iron</keyword>
<dbReference type="InterPro" id="IPR027443">
    <property type="entry name" value="IPNS-like_sf"/>
</dbReference>
<name>A0A3L6TDJ4_PANMI</name>
<dbReference type="Pfam" id="PF03171">
    <property type="entry name" value="2OG-FeII_Oxy"/>
    <property type="match status" value="1"/>
</dbReference>
<accession>A0A3L6TDJ4</accession>
<gene>
    <name evidence="8" type="ORF">C2845_PM03G35570</name>
</gene>
<dbReference type="OrthoDB" id="288590at2759"/>
<evidence type="ECO:0000313" key="9">
    <source>
        <dbReference type="Proteomes" id="UP000275267"/>
    </source>
</evidence>
<protein>
    <submittedName>
        <fullName evidence="8">1-aminocyclopropane-1-carboxylate oxidase-like</fullName>
    </submittedName>
</protein>
<dbReference type="SUPFAM" id="SSF51197">
    <property type="entry name" value="Clavaminate synthase-like"/>
    <property type="match status" value="1"/>
</dbReference>
<feature type="domain" description="Fe2OG dioxygenase" evidence="7">
    <location>
        <begin position="141"/>
        <end position="247"/>
    </location>
</feature>
<sequence length="400" mass="44703">MAAAAARRLRLPVVDLASPDRRAAAKSIRQACLEYGFFYVSNHGVDRGLTERVFAESRRLFQQPMEEKMALRKNSSHRGYFAPYSEKSHAHPNSRGSYKESFNIGPKGENDSQNNVNQWPSEALSLDLDAEFFQQNGAFEIPTSVLRLLHYAGDIDASDDGNIGAGPHSDFGMLTLLATDGTPGLQICREKDKHPQLWEDVRHIDGSLVVNIGDLLERWTNFVFRSTLHRVIPVGKERYSVAFFIDPSPNLVIRCMESCCNEAYPPSSGALRFANPASPLYGNLSSADSTATSDNIVMAFYVHATEGSSYDPEARISEMRTTELGKVKWDLLEEHFPLHGYRWNSELCYLDPTSEAPDGLVRMLGPEQVEELIQDHEGIKICDLYIINADFADSDTMGDE</sequence>
<dbReference type="PANTHER" id="PTHR10209">
    <property type="entry name" value="OXIDOREDUCTASE, 2OG-FE II OXYGENASE FAMILY PROTEIN"/>
    <property type="match status" value="1"/>
</dbReference>
<keyword evidence="3 5" id="KW-0560">Oxidoreductase</keyword>
<dbReference type="Pfam" id="PF14226">
    <property type="entry name" value="DIOX_N"/>
    <property type="match status" value="1"/>
</dbReference>
<evidence type="ECO:0000256" key="4">
    <source>
        <dbReference type="ARBA" id="ARBA00023004"/>
    </source>
</evidence>
<dbReference type="PANTHER" id="PTHR10209:SF794">
    <property type="entry name" value="FE2OG DIOXYGENASE DOMAIN-CONTAINING PROTEIN"/>
    <property type="match status" value="1"/>
</dbReference>
<reference evidence="9" key="1">
    <citation type="journal article" date="2019" name="Nat. Commun.">
        <title>The genome of broomcorn millet.</title>
        <authorList>
            <person name="Zou C."/>
            <person name="Miki D."/>
            <person name="Li D."/>
            <person name="Tang Q."/>
            <person name="Xiao L."/>
            <person name="Rajput S."/>
            <person name="Deng P."/>
            <person name="Jia W."/>
            <person name="Huang R."/>
            <person name="Zhang M."/>
            <person name="Sun Y."/>
            <person name="Hu J."/>
            <person name="Fu X."/>
            <person name="Schnable P.S."/>
            <person name="Li F."/>
            <person name="Zhang H."/>
            <person name="Feng B."/>
            <person name="Zhu X."/>
            <person name="Liu R."/>
            <person name="Schnable J.C."/>
            <person name="Zhu J.-K."/>
            <person name="Zhang H."/>
        </authorList>
    </citation>
    <scope>NUCLEOTIDE SEQUENCE [LARGE SCALE GENOMIC DNA]</scope>
</reference>
<organism evidence="8 9">
    <name type="scientific">Panicum miliaceum</name>
    <name type="common">Proso millet</name>
    <name type="synonym">Broomcorn millet</name>
    <dbReference type="NCBI Taxonomy" id="4540"/>
    <lineage>
        <taxon>Eukaryota</taxon>
        <taxon>Viridiplantae</taxon>
        <taxon>Streptophyta</taxon>
        <taxon>Embryophyta</taxon>
        <taxon>Tracheophyta</taxon>
        <taxon>Spermatophyta</taxon>
        <taxon>Magnoliopsida</taxon>
        <taxon>Liliopsida</taxon>
        <taxon>Poales</taxon>
        <taxon>Poaceae</taxon>
        <taxon>PACMAD clade</taxon>
        <taxon>Panicoideae</taxon>
        <taxon>Panicodae</taxon>
        <taxon>Paniceae</taxon>
        <taxon>Panicinae</taxon>
        <taxon>Panicum</taxon>
        <taxon>Panicum sect. Panicum</taxon>
    </lineage>
</organism>
<dbReference type="EMBL" id="PQIB02000002">
    <property type="protein sequence ID" value="RLN35373.1"/>
    <property type="molecule type" value="Genomic_DNA"/>
</dbReference>
<keyword evidence="9" id="KW-1185">Reference proteome</keyword>
<evidence type="ECO:0000256" key="1">
    <source>
        <dbReference type="ARBA" id="ARBA00008056"/>
    </source>
</evidence>
<dbReference type="GO" id="GO:0046872">
    <property type="term" value="F:metal ion binding"/>
    <property type="evidence" value="ECO:0007669"/>
    <property type="project" value="UniProtKB-KW"/>
</dbReference>
<evidence type="ECO:0000256" key="3">
    <source>
        <dbReference type="ARBA" id="ARBA00023002"/>
    </source>
</evidence>
<evidence type="ECO:0000313" key="8">
    <source>
        <dbReference type="EMBL" id="RLN35373.1"/>
    </source>
</evidence>
<proteinExistence type="inferred from homology"/>
<keyword evidence="2 5" id="KW-0479">Metal-binding</keyword>
<dbReference type="Gene3D" id="2.60.120.330">
    <property type="entry name" value="B-lactam Antibiotic, Isopenicillin N Synthase, Chain"/>
    <property type="match status" value="2"/>
</dbReference>
<comment type="similarity">
    <text evidence="1 5">Belongs to the iron/ascorbate-dependent oxidoreductase family.</text>
</comment>
<evidence type="ECO:0000256" key="6">
    <source>
        <dbReference type="SAM" id="MobiDB-lite"/>
    </source>
</evidence>
<evidence type="ECO:0000259" key="7">
    <source>
        <dbReference type="PROSITE" id="PS51471"/>
    </source>
</evidence>
<dbReference type="InterPro" id="IPR005123">
    <property type="entry name" value="Oxoglu/Fe-dep_dioxygenase_dom"/>
</dbReference>
<dbReference type="AlphaFoldDB" id="A0A3L6TDJ4"/>
<dbReference type="PROSITE" id="PS51471">
    <property type="entry name" value="FE2OG_OXY"/>
    <property type="match status" value="1"/>
</dbReference>
<dbReference type="Proteomes" id="UP000275267">
    <property type="component" value="Unassembled WGS sequence"/>
</dbReference>
<dbReference type="GO" id="GO:0051213">
    <property type="term" value="F:dioxygenase activity"/>
    <property type="evidence" value="ECO:0007669"/>
    <property type="project" value="UniProtKB-ARBA"/>
</dbReference>
<dbReference type="InterPro" id="IPR044861">
    <property type="entry name" value="IPNS-like_FE2OG_OXY"/>
</dbReference>
<dbReference type="InterPro" id="IPR026992">
    <property type="entry name" value="DIOX_N"/>
</dbReference>
<dbReference type="STRING" id="4540.A0A3L6TDJ4"/>